<evidence type="ECO:0000313" key="10">
    <source>
        <dbReference type="EMBL" id="PLB46622.1"/>
    </source>
</evidence>
<keyword evidence="6" id="KW-0804">Transcription</keyword>
<evidence type="ECO:0000256" key="5">
    <source>
        <dbReference type="ARBA" id="ARBA00023125"/>
    </source>
</evidence>
<dbReference type="SUPFAM" id="SSF57701">
    <property type="entry name" value="Zn2/Cys6 DNA-binding domain"/>
    <property type="match status" value="1"/>
</dbReference>
<comment type="caution">
    <text evidence="10">The sequence shown here is derived from an EMBL/GenBank/DDBJ whole genome shotgun (WGS) entry which is preliminary data.</text>
</comment>
<keyword evidence="11" id="KW-1185">Reference proteome</keyword>
<dbReference type="PANTHER" id="PTHR47782:SF7">
    <property type="entry name" value="PROTEIN STB5"/>
    <property type="match status" value="1"/>
</dbReference>
<feature type="region of interest" description="Disordered" evidence="8">
    <location>
        <begin position="128"/>
        <end position="151"/>
    </location>
</feature>
<evidence type="ECO:0000256" key="4">
    <source>
        <dbReference type="ARBA" id="ARBA00023015"/>
    </source>
</evidence>
<dbReference type="SMART" id="SM00906">
    <property type="entry name" value="Fungal_trans"/>
    <property type="match status" value="1"/>
</dbReference>
<organism evidence="10 11">
    <name type="scientific">Aspergillus steynii IBT 23096</name>
    <dbReference type="NCBI Taxonomy" id="1392250"/>
    <lineage>
        <taxon>Eukaryota</taxon>
        <taxon>Fungi</taxon>
        <taxon>Dikarya</taxon>
        <taxon>Ascomycota</taxon>
        <taxon>Pezizomycotina</taxon>
        <taxon>Eurotiomycetes</taxon>
        <taxon>Eurotiomycetidae</taxon>
        <taxon>Eurotiales</taxon>
        <taxon>Aspergillaceae</taxon>
        <taxon>Aspergillus</taxon>
        <taxon>Aspergillus subgen. Circumdati</taxon>
    </lineage>
</organism>
<evidence type="ECO:0000256" key="2">
    <source>
        <dbReference type="ARBA" id="ARBA00022723"/>
    </source>
</evidence>
<dbReference type="GO" id="GO:0008270">
    <property type="term" value="F:zinc ion binding"/>
    <property type="evidence" value="ECO:0007669"/>
    <property type="project" value="InterPro"/>
</dbReference>
<evidence type="ECO:0000256" key="1">
    <source>
        <dbReference type="ARBA" id="ARBA00004123"/>
    </source>
</evidence>
<keyword evidence="4" id="KW-0805">Transcription regulation</keyword>
<evidence type="ECO:0000256" key="7">
    <source>
        <dbReference type="ARBA" id="ARBA00023242"/>
    </source>
</evidence>
<feature type="region of interest" description="Disordered" evidence="8">
    <location>
        <begin position="1"/>
        <end position="49"/>
    </location>
</feature>
<feature type="compositionally biased region" description="Basic and acidic residues" evidence="8">
    <location>
        <begin position="137"/>
        <end position="151"/>
    </location>
</feature>
<dbReference type="EMBL" id="MSFO01000006">
    <property type="protein sequence ID" value="PLB46622.1"/>
    <property type="molecule type" value="Genomic_DNA"/>
</dbReference>
<dbReference type="InterPro" id="IPR001138">
    <property type="entry name" value="Zn2Cys6_DnaBD"/>
</dbReference>
<dbReference type="Proteomes" id="UP000234275">
    <property type="component" value="Unassembled WGS sequence"/>
</dbReference>
<dbReference type="Gene3D" id="4.10.240.10">
    <property type="entry name" value="Zn(2)-C6 fungal-type DNA-binding domain"/>
    <property type="match status" value="1"/>
</dbReference>
<dbReference type="GO" id="GO:0045944">
    <property type="term" value="P:positive regulation of transcription by RNA polymerase II"/>
    <property type="evidence" value="ECO:0007669"/>
    <property type="project" value="TreeGrafter"/>
</dbReference>
<dbReference type="PROSITE" id="PS50048">
    <property type="entry name" value="ZN2_CY6_FUNGAL_2"/>
    <property type="match status" value="1"/>
</dbReference>
<dbReference type="GeneID" id="36557280"/>
<dbReference type="AlphaFoldDB" id="A0A2I2G170"/>
<keyword evidence="3" id="KW-0862">Zinc</keyword>
<dbReference type="PANTHER" id="PTHR47782">
    <property type="entry name" value="ZN(II)2CYS6 TRANSCRIPTION FACTOR (EUROFUNG)-RELATED"/>
    <property type="match status" value="1"/>
</dbReference>
<dbReference type="GO" id="GO:0006351">
    <property type="term" value="P:DNA-templated transcription"/>
    <property type="evidence" value="ECO:0007669"/>
    <property type="project" value="InterPro"/>
</dbReference>
<keyword evidence="5" id="KW-0238">DNA-binding</keyword>
<dbReference type="GO" id="GO:0005634">
    <property type="term" value="C:nucleus"/>
    <property type="evidence" value="ECO:0007669"/>
    <property type="project" value="UniProtKB-SubCell"/>
</dbReference>
<dbReference type="STRING" id="1392250.A0A2I2G170"/>
<evidence type="ECO:0000256" key="6">
    <source>
        <dbReference type="ARBA" id="ARBA00023163"/>
    </source>
</evidence>
<evidence type="ECO:0000313" key="11">
    <source>
        <dbReference type="Proteomes" id="UP000234275"/>
    </source>
</evidence>
<dbReference type="GO" id="GO:0000981">
    <property type="term" value="F:DNA-binding transcription factor activity, RNA polymerase II-specific"/>
    <property type="evidence" value="ECO:0007669"/>
    <property type="project" value="InterPro"/>
</dbReference>
<proteinExistence type="predicted"/>
<evidence type="ECO:0000256" key="3">
    <source>
        <dbReference type="ARBA" id="ARBA00022833"/>
    </source>
</evidence>
<dbReference type="CDD" id="cd12148">
    <property type="entry name" value="fungal_TF_MHR"/>
    <property type="match status" value="1"/>
</dbReference>
<feature type="compositionally biased region" description="Basic and acidic residues" evidence="8">
    <location>
        <begin position="1"/>
        <end position="12"/>
    </location>
</feature>
<feature type="domain" description="Zn(2)-C6 fungal-type" evidence="9">
    <location>
        <begin position="55"/>
        <end position="85"/>
    </location>
</feature>
<evidence type="ECO:0000256" key="8">
    <source>
        <dbReference type="SAM" id="MobiDB-lite"/>
    </source>
</evidence>
<comment type="subcellular location">
    <subcellularLocation>
        <location evidence="1">Nucleus</location>
    </subcellularLocation>
</comment>
<dbReference type="InterPro" id="IPR036864">
    <property type="entry name" value="Zn2-C6_fun-type_DNA-bd_sf"/>
</dbReference>
<dbReference type="PROSITE" id="PS00463">
    <property type="entry name" value="ZN2_CY6_FUNGAL_1"/>
    <property type="match status" value="1"/>
</dbReference>
<sequence>MPPQRCRDKAKPSDGFTTQRFRLRRATPDSESRQSAELPSRREGSESSARVSIPACDRCRRLKKRCSRALPECGHCVHAGQRCSYSGGLGPSAGAYRILQERVNALTRYIVEVMGREMGDVEREIGIVDDGDGAAPEELKTGERDEAPFNKRDTPAPDAIAANSHVDVIPQTALVEAFFHHVYRAYPFIDKTRILHLSSLGLKPNVQDGDSIILHIIMAIGHTSLQRSGKAPYGVSPAFEISYSDILQRCFLHEDIDSIQILVLLALYSLFDPLGPSTWSIVGIITRQAMTQGLTRSTNESQTNSKTTELRRRLVWSIFVLDRMMAVSVGQAPGLASDEMEVPYPAITVEEFASPDRTDLATMLQVSRHVIELRQLESRILSTVHLQSRTNVSNLSLSDRNAITSRFRADVENWYSHGCLIARPEPDNVRLHDTMAWLNARYYHLMLVLYYPCQFNSRAKGSQEPGLLPLVRKFMQYNQVLLANRQLPLNRVTLCRLAPICLILIHCFSWGCYSSFPGKGDVRTCIDILRTFSDKWEMTRTLIQVLTEFEDLISDYEASLMSQADSLHPCAMNPSHQDWLRSVWKSLSDLLGKIMGKTSCYLNILEDWNTQAPEPSYYPRAGPESPVVVSPSSSFSPHQGYHFSFL</sequence>
<dbReference type="Pfam" id="PF00172">
    <property type="entry name" value="Zn_clus"/>
    <property type="match status" value="1"/>
</dbReference>
<dbReference type="GO" id="GO:0043565">
    <property type="term" value="F:sequence-specific DNA binding"/>
    <property type="evidence" value="ECO:0007669"/>
    <property type="project" value="TreeGrafter"/>
</dbReference>
<dbReference type="InterPro" id="IPR052202">
    <property type="entry name" value="Yeast_MetPath_Reg"/>
</dbReference>
<dbReference type="InterPro" id="IPR007219">
    <property type="entry name" value="XnlR_reg_dom"/>
</dbReference>
<feature type="compositionally biased region" description="Basic and acidic residues" evidence="8">
    <location>
        <begin position="26"/>
        <end position="45"/>
    </location>
</feature>
<reference evidence="10 11" key="1">
    <citation type="submission" date="2016-12" db="EMBL/GenBank/DDBJ databases">
        <title>The genomes of Aspergillus section Nigri reveals drivers in fungal speciation.</title>
        <authorList>
            <consortium name="DOE Joint Genome Institute"/>
            <person name="Vesth T.C."/>
            <person name="Nybo J."/>
            <person name="Theobald S."/>
            <person name="Brandl J."/>
            <person name="Frisvad J.C."/>
            <person name="Nielsen K.F."/>
            <person name="Lyhne E.K."/>
            <person name="Kogle M.E."/>
            <person name="Kuo A."/>
            <person name="Riley R."/>
            <person name="Clum A."/>
            <person name="Nolan M."/>
            <person name="Lipzen A."/>
            <person name="Salamov A."/>
            <person name="Henrissat B."/>
            <person name="Wiebenga A."/>
            <person name="De Vries R.P."/>
            <person name="Grigoriev I.V."/>
            <person name="Mortensen U.H."/>
            <person name="Andersen M.R."/>
            <person name="Baker S.E."/>
        </authorList>
    </citation>
    <scope>NUCLEOTIDE SEQUENCE [LARGE SCALE GENOMIC DNA]</scope>
    <source>
        <strain evidence="10 11">IBT 23096</strain>
    </source>
</reference>
<dbReference type="OrthoDB" id="25921at2759"/>
<protein>
    <recommendedName>
        <fullName evidence="9">Zn(2)-C6 fungal-type domain-containing protein</fullName>
    </recommendedName>
</protein>
<keyword evidence="2" id="KW-0479">Metal-binding</keyword>
<gene>
    <name evidence="10" type="ORF">P170DRAFT_438335</name>
</gene>
<name>A0A2I2G170_9EURO</name>
<keyword evidence="7" id="KW-0539">Nucleus</keyword>
<dbReference type="Pfam" id="PF04082">
    <property type="entry name" value="Fungal_trans"/>
    <property type="match status" value="1"/>
</dbReference>
<dbReference type="CDD" id="cd00067">
    <property type="entry name" value="GAL4"/>
    <property type="match status" value="1"/>
</dbReference>
<dbReference type="VEuPathDB" id="FungiDB:P170DRAFT_438335"/>
<accession>A0A2I2G170</accession>
<dbReference type="RefSeq" id="XP_024701924.1">
    <property type="nucleotide sequence ID" value="XM_024849581.1"/>
</dbReference>
<evidence type="ECO:0000259" key="9">
    <source>
        <dbReference type="PROSITE" id="PS50048"/>
    </source>
</evidence>
<dbReference type="SMART" id="SM00066">
    <property type="entry name" value="GAL4"/>
    <property type="match status" value="1"/>
</dbReference>